<gene>
    <name evidence="3" type="ORF">HNR61_001010</name>
</gene>
<dbReference type="SUPFAM" id="SSF117782">
    <property type="entry name" value="YbjQ-like"/>
    <property type="match status" value="1"/>
</dbReference>
<proteinExistence type="inferred from homology"/>
<sequence>MITSEWGSRDLPPGARARDGGTWTSGLSVNEFAALRAAGFEPVGAVMDSTVHDLGRRYDRPYECGYRPAPRAVQYDRSGRPLPTHDRLGRSLPTSVTITTGSGTAAGGHHTYLRTFHRARRAATERMAAECASLGGDGIVSVRLDVVPFLDAPDQLEFRASGTAVRARGPVRPGRVFLSHVSGQEFGKLIASGWVPVDLVLGASSGVRHVDERTEQQTGARAPAQEVEGLTDLVRRTRHDARRRLAADVRRSGAEGAVLSTAGLTTWARSCPAGGEDHMVESTFVGTSITAFRTDHRPPRSLSFMRL</sequence>
<evidence type="ECO:0000256" key="1">
    <source>
        <dbReference type="ARBA" id="ARBA00010751"/>
    </source>
</evidence>
<dbReference type="Gene3D" id="3.30.110.70">
    <property type="entry name" value="Hypothetical protein apc22750. Chain B"/>
    <property type="match status" value="1"/>
</dbReference>
<accession>A0A7W3LJV9</accession>
<dbReference type="AlphaFoldDB" id="A0A7W3LJV9"/>
<dbReference type="InterPro" id="IPR002765">
    <property type="entry name" value="UPF0145_YbjQ-like"/>
</dbReference>
<dbReference type="RefSeq" id="WP_182841845.1">
    <property type="nucleotide sequence ID" value="NZ_BAAALP010000090.1"/>
</dbReference>
<organism evidence="3 4">
    <name type="scientific">Actinomadura namibiensis</name>
    <dbReference type="NCBI Taxonomy" id="182080"/>
    <lineage>
        <taxon>Bacteria</taxon>
        <taxon>Bacillati</taxon>
        <taxon>Actinomycetota</taxon>
        <taxon>Actinomycetes</taxon>
        <taxon>Streptosporangiales</taxon>
        <taxon>Thermomonosporaceae</taxon>
        <taxon>Actinomadura</taxon>
    </lineage>
</organism>
<comment type="similarity">
    <text evidence="1">Belongs to the UPF0145 family.</text>
</comment>
<feature type="compositionally biased region" description="Basic and acidic residues" evidence="2">
    <location>
        <begin position="77"/>
        <end position="89"/>
    </location>
</feature>
<protein>
    <submittedName>
        <fullName evidence="3">Uncharacterized protein YbjQ (UPF0145 family)</fullName>
    </submittedName>
</protein>
<name>A0A7W3LJV9_ACTNM</name>
<dbReference type="EMBL" id="JACJIA010000001">
    <property type="protein sequence ID" value="MBA8949412.1"/>
    <property type="molecule type" value="Genomic_DNA"/>
</dbReference>
<feature type="region of interest" description="Disordered" evidence="2">
    <location>
        <begin position="1"/>
        <end position="22"/>
    </location>
</feature>
<evidence type="ECO:0000256" key="2">
    <source>
        <dbReference type="SAM" id="MobiDB-lite"/>
    </source>
</evidence>
<comment type="caution">
    <text evidence="3">The sequence shown here is derived from an EMBL/GenBank/DDBJ whole genome shotgun (WGS) entry which is preliminary data.</text>
</comment>
<reference evidence="3 4" key="1">
    <citation type="submission" date="2020-08" db="EMBL/GenBank/DDBJ databases">
        <title>Genomic Encyclopedia of Type Strains, Phase IV (KMG-IV): sequencing the most valuable type-strain genomes for metagenomic binning, comparative biology and taxonomic classification.</title>
        <authorList>
            <person name="Goeker M."/>
        </authorList>
    </citation>
    <scope>NUCLEOTIDE SEQUENCE [LARGE SCALE GENOMIC DNA]</scope>
    <source>
        <strain evidence="3 4">DSM 44197</strain>
    </source>
</reference>
<dbReference type="InterPro" id="IPR035439">
    <property type="entry name" value="UPF0145_dom_sf"/>
</dbReference>
<dbReference type="Pfam" id="PF01906">
    <property type="entry name" value="YbjQ_1"/>
    <property type="match status" value="1"/>
</dbReference>
<evidence type="ECO:0000313" key="4">
    <source>
        <dbReference type="Proteomes" id="UP000572680"/>
    </source>
</evidence>
<evidence type="ECO:0000313" key="3">
    <source>
        <dbReference type="EMBL" id="MBA8949412.1"/>
    </source>
</evidence>
<dbReference type="Proteomes" id="UP000572680">
    <property type="component" value="Unassembled WGS sequence"/>
</dbReference>
<feature type="region of interest" description="Disordered" evidence="2">
    <location>
        <begin position="73"/>
        <end position="93"/>
    </location>
</feature>
<keyword evidence="4" id="KW-1185">Reference proteome</keyword>